<organism evidence="1 2">
    <name type="scientific">Denitromonas halophila</name>
    <dbReference type="NCBI Taxonomy" id="1629404"/>
    <lineage>
        <taxon>Bacteria</taxon>
        <taxon>Pseudomonadati</taxon>
        <taxon>Pseudomonadota</taxon>
        <taxon>Betaproteobacteria</taxon>
        <taxon>Rhodocyclales</taxon>
        <taxon>Zoogloeaceae</taxon>
        <taxon>Denitromonas</taxon>
    </lineage>
</organism>
<protein>
    <submittedName>
        <fullName evidence="1">Polysaccharide biosynthesis PFTS motif protein</fullName>
    </submittedName>
</protein>
<evidence type="ECO:0000313" key="2">
    <source>
        <dbReference type="Proteomes" id="UP000319502"/>
    </source>
</evidence>
<sequence length="545" mass="60329">MFRLLSLIPGTAAWRRKRLRATMRGYRALKTSGRLGVIGEIKNALTEVPIRVCAGKFSTAVLGAVTGSAEVALRQYLLIQLGGVNLNRALLMAAANPRKSIAYPMPRDWRQLVEKHGFPVSEWRCALYWGAYVFGMWGYGAIRAFRIMLNGLRFGGTRKSDGSRYACFLDLSPANVPSSGEQPSHDVVSWYAQWPGRNPTISAIKHGVLGVSRITVAGLDVSPQKAPLPPLAGAREITAYLRWSLAAIVRSAFDALRGRWWHAVMLSHAAVAAQVRHVPGETLATTYLFNNSGWIYRPLWTYEAERKGCEIVMYFYSTNSEPFKRAEGYPSMYYGYRAMNWPRYLVWDAYQADFIRRATDGAAQGEVVGPIWFQGNAEDLPAGAGFSVAVFDVTPTRASWYRILGLDTEFYVPATANAFLEHVWRAVSRHQGRMLWKRKRNIGRTAHPRYRACAEGLGNAENVMLVDPAVSAMKVIEAATVTISLPFTSTALLARHLGKPSAYYDPSGSVQPDDRAAHGIPVLSGPAELDAWLRIQRQGDGPAAS</sequence>
<accession>A0A557QNB2</accession>
<proteinExistence type="predicted"/>
<dbReference type="Proteomes" id="UP000319502">
    <property type="component" value="Unassembled WGS sequence"/>
</dbReference>
<reference evidence="1 2" key="1">
    <citation type="submission" date="2019-07" db="EMBL/GenBank/DDBJ databases">
        <title>The pathways for chlorine oxyanion respiration interact through the shared metabolite chlorate.</title>
        <authorList>
            <person name="Barnum T.P."/>
            <person name="Cheng Y."/>
            <person name="Hill K.A."/>
            <person name="Lucas L.N."/>
            <person name="Carlson H.K."/>
            <person name="Coates J.D."/>
        </authorList>
    </citation>
    <scope>NUCLEOTIDE SEQUENCE [LARGE SCALE GENOMIC DNA]</scope>
    <source>
        <strain evidence="1 2">SFB-3</strain>
    </source>
</reference>
<comment type="caution">
    <text evidence="1">The sequence shown here is derived from an EMBL/GenBank/DDBJ whole genome shotgun (WGS) entry which is preliminary data.</text>
</comment>
<dbReference type="NCBIfam" id="TIGR04417">
    <property type="entry name" value="PFTS_polysacc"/>
    <property type="match status" value="1"/>
</dbReference>
<dbReference type="RefSeq" id="WP_144310077.1">
    <property type="nucleotide sequence ID" value="NZ_VMNK01000013.1"/>
</dbReference>
<gene>
    <name evidence="1" type="ORF">FHP91_13400</name>
</gene>
<dbReference type="OrthoDB" id="9255739at2"/>
<keyword evidence="2" id="KW-1185">Reference proteome</keyword>
<dbReference type="InterPro" id="IPR030932">
    <property type="entry name" value="PFTS_polysacc"/>
</dbReference>
<dbReference type="AlphaFoldDB" id="A0A557QNB2"/>
<name>A0A557QNB2_9RHOO</name>
<dbReference type="EMBL" id="VMNK01000013">
    <property type="protein sequence ID" value="TVO54363.1"/>
    <property type="molecule type" value="Genomic_DNA"/>
</dbReference>
<evidence type="ECO:0000313" key="1">
    <source>
        <dbReference type="EMBL" id="TVO54363.1"/>
    </source>
</evidence>